<comment type="caution">
    <text evidence="6">The sequence shown here is derived from an EMBL/GenBank/DDBJ whole genome shotgun (WGS) entry which is preliminary data.</text>
</comment>
<dbReference type="GO" id="GO:0005850">
    <property type="term" value="C:eukaryotic translation initiation factor 2 complex"/>
    <property type="evidence" value="ECO:0007669"/>
    <property type="project" value="TreeGrafter"/>
</dbReference>
<dbReference type="Gene3D" id="3.30.30.170">
    <property type="match status" value="1"/>
</dbReference>
<dbReference type="Proteomes" id="UP001150907">
    <property type="component" value="Unassembled WGS sequence"/>
</dbReference>
<keyword evidence="7" id="KW-1185">Reference proteome</keyword>
<dbReference type="GO" id="GO:0003743">
    <property type="term" value="F:translation initiation factor activity"/>
    <property type="evidence" value="ECO:0007669"/>
    <property type="project" value="UniProtKB-KW"/>
</dbReference>
<reference evidence="6" key="1">
    <citation type="submission" date="2022-07" db="EMBL/GenBank/DDBJ databases">
        <title>Phylogenomic reconstructions and comparative analyses of Kickxellomycotina fungi.</title>
        <authorList>
            <person name="Reynolds N.K."/>
            <person name="Stajich J.E."/>
            <person name="Barry K."/>
            <person name="Grigoriev I.V."/>
            <person name="Crous P."/>
            <person name="Smith M.E."/>
        </authorList>
    </citation>
    <scope>NUCLEOTIDE SEQUENCE</scope>
    <source>
        <strain evidence="6">IMI 214461</strain>
    </source>
</reference>
<dbReference type="Pfam" id="PF01873">
    <property type="entry name" value="eIF-5_eIF-2B"/>
    <property type="match status" value="1"/>
</dbReference>
<keyword evidence="3" id="KW-0648">Protein biosynthesis</keyword>
<dbReference type="PANTHER" id="PTHR23001:SF3">
    <property type="entry name" value="EUKARYOTIC TRANSLATION INITIATION FACTOR 2 SUBUNIT 2"/>
    <property type="match status" value="1"/>
</dbReference>
<feature type="region of interest" description="Disordered" evidence="4">
    <location>
        <begin position="38"/>
        <end position="100"/>
    </location>
</feature>
<dbReference type="GO" id="GO:0001731">
    <property type="term" value="P:formation of translation preinitiation complex"/>
    <property type="evidence" value="ECO:0007669"/>
    <property type="project" value="TreeGrafter"/>
</dbReference>
<dbReference type="InterPro" id="IPR016190">
    <property type="entry name" value="Transl_init_fac_IF2/IF5_Zn-bd"/>
</dbReference>
<evidence type="ECO:0000256" key="2">
    <source>
        <dbReference type="ARBA" id="ARBA00022540"/>
    </source>
</evidence>
<evidence type="ECO:0000256" key="3">
    <source>
        <dbReference type="ARBA" id="ARBA00022917"/>
    </source>
</evidence>
<feature type="compositionally biased region" description="Acidic residues" evidence="4">
    <location>
        <begin position="62"/>
        <end position="72"/>
    </location>
</feature>
<feature type="domain" description="Translation initiation factor IF2/IF5" evidence="5">
    <location>
        <begin position="179"/>
        <end position="288"/>
    </location>
</feature>
<gene>
    <name evidence="6" type="primary">SUI3</name>
    <name evidence="6" type="ORF">H4R26_004623</name>
</gene>
<dbReference type="OrthoDB" id="10255414at2759"/>
<evidence type="ECO:0000313" key="7">
    <source>
        <dbReference type="Proteomes" id="UP001150907"/>
    </source>
</evidence>
<dbReference type="InterPro" id="IPR002735">
    <property type="entry name" value="Transl_init_fac_IF2/IF5_dom"/>
</dbReference>
<proteinExistence type="inferred from homology"/>
<dbReference type="AlphaFoldDB" id="A0A9W8BAC1"/>
<dbReference type="InterPro" id="IPR016189">
    <property type="entry name" value="Transl_init_fac_IF2/IF5_N"/>
</dbReference>
<dbReference type="EMBL" id="JANBQF010000534">
    <property type="protein sequence ID" value="KAJ2000426.1"/>
    <property type="molecule type" value="Genomic_DNA"/>
</dbReference>
<organism evidence="6 7">
    <name type="scientific">Coemansia thaxteri</name>
    <dbReference type="NCBI Taxonomy" id="2663907"/>
    <lineage>
        <taxon>Eukaryota</taxon>
        <taxon>Fungi</taxon>
        <taxon>Fungi incertae sedis</taxon>
        <taxon>Zoopagomycota</taxon>
        <taxon>Kickxellomycotina</taxon>
        <taxon>Kickxellomycetes</taxon>
        <taxon>Kickxellales</taxon>
        <taxon>Kickxellaceae</taxon>
        <taxon>Coemansia</taxon>
    </lineage>
</organism>
<evidence type="ECO:0000256" key="4">
    <source>
        <dbReference type="SAM" id="MobiDB-lite"/>
    </source>
</evidence>
<evidence type="ECO:0000256" key="1">
    <source>
        <dbReference type="ARBA" id="ARBA00010397"/>
    </source>
</evidence>
<feature type="compositionally biased region" description="Low complexity" evidence="4">
    <location>
        <begin position="49"/>
        <end position="61"/>
    </location>
</feature>
<comment type="similarity">
    <text evidence="1">Belongs to the eIF-2-beta/eIF-5 family.</text>
</comment>
<protein>
    <submittedName>
        <fullName evidence="6">Translation initiation factor eIF-2 beta subunit</fullName>
    </submittedName>
</protein>
<name>A0A9W8BAC1_9FUNG</name>
<dbReference type="SMART" id="SM00653">
    <property type="entry name" value="eIF2B_5"/>
    <property type="match status" value="1"/>
</dbReference>
<dbReference type="SUPFAM" id="SSF100966">
    <property type="entry name" value="Translation initiation factor 2 beta, aIF2beta, N-terminal domain"/>
    <property type="match status" value="1"/>
</dbReference>
<dbReference type="PANTHER" id="PTHR23001">
    <property type="entry name" value="EUKARYOTIC TRANSLATION INITIATION FACTOR"/>
    <property type="match status" value="1"/>
</dbReference>
<accession>A0A9W8BAC1</accession>
<feature type="compositionally biased region" description="Acidic residues" evidence="4">
    <location>
        <begin position="90"/>
        <end position="100"/>
    </location>
</feature>
<evidence type="ECO:0000259" key="5">
    <source>
        <dbReference type="SMART" id="SM00653"/>
    </source>
</evidence>
<dbReference type="SUPFAM" id="SSF75689">
    <property type="entry name" value="Zinc-binding domain of translation initiation factor 2 beta"/>
    <property type="match status" value="1"/>
</dbReference>
<dbReference type="GO" id="GO:0031369">
    <property type="term" value="F:translation initiation factor binding"/>
    <property type="evidence" value="ECO:0007669"/>
    <property type="project" value="TreeGrafter"/>
</dbReference>
<dbReference type="InterPro" id="IPR045196">
    <property type="entry name" value="IF2/IF5"/>
</dbReference>
<sequence length="315" mass="34663">MSDTELAQKLEKTRLDELAAGADEDAFDLSAMKKKKKSKKINFDDEDATAAGGEDAAATAAGEEEEDGDDAFADLKKKKKKSKPKVVSFDSDEEAGAEAGNEDAEMFDISAMKKKKKSKKSLAAFEAELGGDEADVESKSADNAGEPWIGTDRDYTYGELLDHFFKIHRGSSHGGADGKKRFVVAPPQIVRDGSKRSIFANVEDIAKQLHRQSDHLIRYLYAELGTTGSIDSSKRLVIKGRFQQKQIENLLRRYIAEYVRCQTCKFGQTSLTKENSLHFVKCEDCLSTRSVAAIKTGFQAVTKDRRRADRAAAGA</sequence>
<keyword evidence="2 6" id="KW-0396">Initiation factor</keyword>
<dbReference type="GO" id="GO:0003729">
    <property type="term" value="F:mRNA binding"/>
    <property type="evidence" value="ECO:0007669"/>
    <property type="project" value="TreeGrafter"/>
</dbReference>
<dbReference type="FunFam" id="3.30.30.170:FF:000001">
    <property type="entry name" value="Eukaryotic translation initiation factor 2 subunit"/>
    <property type="match status" value="1"/>
</dbReference>
<evidence type="ECO:0000313" key="6">
    <source>
        <dbReference type="EMBL" id="KAJ2000426.1"/>
    </source>
</evidence>